<dbReference type="Pfam" id="PF13439">
    <property type="entry name" value="Glyco_transf_4"/>
    <property type="match status" value="1"/>
</dbReference>
<accession>A0A3E4FAE3</accession>
<name>A0A3E4FAE3_9FIRM</name>
<dbReference type="InterPro" id="IPR028098">
    <property type="entry name" value="Glyco_trans_4-like_N"/>
</dbReference>
<evidence type="ECO:0000259" key="2">
    <source>
        <dbReference type="Pfam" id="PF13439"/>
    </source>
</evidence>
<evidence type="ECO:0000313" key="7">
    <source>
        <dbReference type="Proteomes" id="UP000261208"/>
    </source>
</evidence>
<dbReference type="Proteomes" id="UP000260664">
    <property type="component" value="Unassembled WGS sequence"/>
</dbReference>
<dbReference type="AlphaFoldDB" id="A0A3E4FAE3"/>
<dbReference type="GO" id="GO:0016757">
    <property type="term" value="F:glycosyltransferase activity"/>
    <property type="evidence" value="ECO:0007669"/>
    <property type="project" value="InterPro"/>
</dbReference>
<dbReference type="InterPro" id="IPR001296">
    <property type="entry name" value="Glyco_trans_1"/>
</dbReference>
<dbReference type="RefSeq" id="WP_117494097.1">
    <property type="nucleotide sequence ID" value="NZ_QRUK01000001.1"/>
</dbReference>
<evidence type="ECO:0000313" key="6">
    <source>
        <dbReference type="Proteomes" id="UP000260664"/>
    </source>
</evidence>
<dbReference type="Proteomes" id="UP000283652">
    <property type="component" value="Unassembled WGS sequence"/>
</dbReference>
<comment type="caution">
    <text evidence="3">The sequence shown here is derived from an EMBL/GenBank/DDBJ whole genome shotgun (WGS) entry which is preliminary data.</text>
</comment>
<feature type="domain" description="Glycosyl transferase family 1" evidence="1">
    <location>
        <begin position="152"/>
        <end position="309"/>
    </location>
</feature>
<dbReference type="Gene3D" id="3.40.50.2000">
    <property type="entry name" value="Glycogen Phosphorylase B"/>
    <property type="match status" value="2"/>
</dbReference>
<dbReference type="EMBL" id="QSQQ01000004">
    <property type="protein sequence ID" value="RGK49404.1"/>
    <property type="molecule type" value="Genomic_DNA"/>
</dbReference>
<evidence type="ECO:0000313" key="4">
    <source>
        <dbReference type="EMBL" id="RGK49404.1"/>
    </source>
</evidence>
<protein>
    <submittedName>
        <fullName evidence="3">Glycosyltransferase</fullName>
    </submittedName>
</protein>
<gene>
    <name evidence="5" type="ORF">DWY33_00700</name>
    <name evidence="4" type="ORF">DXD10_04480</name>
    <name evidence="3" type="ORF">DXD84_00865</name>
</gene>
<dbReference type="InterPro" id="IPR050194">
    <property type="entry name" value="Glycosyltransferase_grp1"/>
</dbReference>
<evidence type="ECO:0000259" key="1">
    <source>
        <dbReference type="Pfam" id="PF00534"/>
    </source>
</evidence>
<evidence type="ECO:0000313" key="3">
    <source>
        <dbReference type="EMBL" id="RGI86747.1"/>
    </source>
</evidence>
<organism evidence="3 6">
    <name type="scientific">Dorea formicigenerans</name>
    <dbReference type="NCBI Taxonomy" id="39486"/>
    <lineage>
        <taxon>Bacteria</taxon>
        <taxon>Bacillati</taxon>
        <taxon>Bacillota</taxon>
        <taxon>Clostridia</taxon>
        <taxon>Lachnospirales</taxon>
        <taxon>Lachnospiraceae</taxon>
        <taxon>Dorea</taxon>
    </lineage>
</organism>
<evidence type="ECO:0000313" key="5">
    <source>
        <dbReference type="EMBL" id="RGR61601.1"/>
    </source>
</evidence>
<keyword evidence="3" id="KW-0808">Transferase</keyword>
<reference evidence="6 7" key="1">
    <citation type="submission" date="2018-08" db="EMBL/GenBank/DDBJ databases">
        <title>A genome reference for cultivated species of the human gut microbiota.</title>
        <authorList>
            <person name="Zou Y."/>
            <person name="Xue W."/>
            <person name="Luo G."/>
        </authorList>
    </citation>
    <scope>NUCLEOTIDE SEQUENCE [LARGE SCALE GENOMIC DNA]</scope>
    <source>
        <strain evidence="5 8">AF25-11</strain>
        <strain evidence="4 7">TF11-11</strain>
        <strain evidence="3 6">TM09-19AC</strain>
    </source>
</reference>
<feature type="domain" description="Glycosyltransferase subfamily 4-like N-terminal" evidence="2">
    <location>
        <begin position="42"/>
        <end position="138"/>
    </location>
</feature>
<dbReference type="SUPFAM" id="SSF53756">
    <property type="entry name" value="UDP-Glycosyltransferase/glycogen phosphorylase"/>
    <property type="match status" value="1"/>
</dbReference>
<dbReference type="PANTHER" id="PTHR45947">
    <property type="entry name" value="SULFOQUINOVOSYL TRANSFERASE SQD2"/>
    <property type="match status" value="1"/>
</dbReference>
<dbReference type="EMBL" id="QRUK01000001">
    <property type="protein sequence ID" value="RGR61601.1"/>
    <property type="molecule type" value="Genomic_DNA"/>
</dbReference>
<proteinExistence type="predicted"/>
<sequence>MKTYIYEGGLRIVAKSGVGSAILHQKNMLKQAEIEEAESWREADIVHINTVFPDSVIAASLAKLQGKKVVYYGHSTMEDFRNSFIGSNRVAPFFKKWIRFCYSLGDLVITPTEYSKGLLESYGIQKKIYAVSNGVDTEFFKSENHEEEKKMLHEKYSIPAGRKIVVSAGHLIQRKGILDFLELAKMMPDVTFIWFGGGNDSLVTQEVKEAVKNKSENVIFAGFVEASELKNAYRGADAFAFFSYEETEGIVVLEALACEVPVILRDIPVYKGWIEDQVQAYKVHNLEEYKNQLMHIFENNQEQLLKNARELAENRSIKAAGERLKVVYRLADTFVVKSSHRKFFYRSVRKRKYNL</sequence>
<dbReference type="PANTHER" id="PTHR45947:SF3">
    <property type="entry name" value="SULFOQUINOVOSYL TRANSFERASE SQD2"/>
    <property type="match status" value="1"/>
</dbReference>
<dbReference type="Proteomes" id="UP000261208">
    <property type="component" value="Unassembled WGS sequence"/>
</dbReference>
<dbReference type="Pfam" id="PF00534">
    <property type="entry name" value="Glycos_transf_1"/>
    <property type="match status" value="1"/>
</dbReference>
<evidence type="ECO:0000313" key="8">
    <source>
        <dbReference type="Proteomes" id="UP000283652"/>
    </source>
</evidence>
<dbReference type="EMBL" id="QSOI01000001">
    <property type="protein sequence ID" value="RGI86747.1"/>
    <property type="molecule type" value="Genomic_DNA"/>
</dbReference>